<protein>
    <submittedName>
        <fullName evidence="3">Antitermination regulator</fullName>
    </submittedName>
</protein>
<dbReference type="GO" id="GO:0003723">
    <property type="term" value="F:RNA binding"/>
    <property type="evidence" value="ECO:0007669"/>
    <property type="project" value="InterPro"/>
</dbReference>
<dbReference type="InterPro" id="IPR024189">
    <property type="entry name" value="ANTAR_transcrpt_antiterm_reg"/>
</dbReference>
<dbReference type="Pfam" id="PF03861">
    <property type="entry name" value="ANTAR"/>
    <property type="match status" value="1"/>
</dbReference>
<name>A0A1X2LSJ0_9MYCO</name>
<evidence type="ECO:0000256" key="1">
    <source>
        <dbReference type="SAM" id="MobiDB-lite"/>
    </source>
</evidence>
<dbReference type="Gene3D" id="1.10.10.10">
    <property type="entry name" value="Winged helix-like DNA-binding domain superfamily/Winged helix DNA-binding domain"/>
    <property type="match status" value="1"/>
</dbReference>
<dbReference type="RefSeq" id="WP_085326135.1">
    <property type="nucleotide sequence ID" value="NZ_NCXP01000021.1"/>
</dbReference>
<dbReference type="EMBL" id="NCXP01000021">
    <property type="protein sequence ID" value="OSC39663.1"/>
    <property type="molecule type" value="Genomic_DNA"/>
</dbReference>
<feature type="region of interest" description="Disordered" evidence="1">
    <location>
        <begin position="1"/>
        <end position="25"/>
    </location>
</feature>
<dbReference type="OrthoDB" id="4466770at2"/>
<evidence type="ECO:0000259" key="2">
    <source>
        <dbReference type="PROSITE" id="PS50921"/>
    </source>
</evidence>
<dbReference type="Proteomes" id="UP000193247">
    <property type="component" value="Unassembled WGS sequence"/>
</dbReference>
<keyword evidence="4" id="KW-1185">Reference proteome</keyword>
<accession>A0A1X2LSJ0</accession>
<dbReference type="InterPro" id="IPR036388">
    <property type="entry name" value="WH-like_DNA-bd_sf"/>
</dbReference>
<gene>
    <name evidence="3" type="ORF">B8W66_16005</name>
</gene>
<proteinExistence type="predicted"/>
<dbReference type="InterPro" id="IPR005561">
    <property type="entry name" value="ANTAR"/>
</dbReference>
<evidence type="ECO:0000313" key="3">
    <source>
        <dbReference type="EMBL" id="OSC39663.1"/>
    </source>
</evidence>
<dbReference type="AlphaFoldDB" id="A0A1X2LSJ0"/>
<dbReference type="SMART" id="SM01012">
    <property type="entry name" value="ANTAR"/>
    <property type="match status" value="1"/>
</dbReference>
<sequence length="106" mass="11411">MGSTGGNHGMTATWGPAQISSGSTSGRILDTARGILIALRRCPSETAFDELHSVAQRHRLPIFEISWALVHLAVEGSTPCQSFVDAQTAARREWSQLFAQPTMTTA</sequence>
<organism evidence="3 4">
    <name type="scientific">Mycobacterium decipiens</name>
    <dbReference type="NCBI Taxonomy" id="1430326"/>
    <lineage>
        <taxon>Bacteria</taxon>
        <taxon>Bacillati</taxon>
        <taxon>Actinomycetota</taxon>
        <taxon>Actinomycetes</taxon>
        <taxon>Mycobacteriales</taxon>
        <taxon>Mycobacteriaceae</taxon>
        <taxon>Mycobacterium</taxon>
    </lineage>
</organism>
<dbReference type="PIRSF" id="PIRSF010636">
    <property type="entry name" value="ANTAR_solo"/>
    <property type="match status" value="1"/>
</dbReference>
<dbReference type="STRING" id="1430326.B8W66_16005"/>
<comment type="caution">
    <text evidence="3">The sequence shown here is derived from an EMBL/GenBank/DDBJ whole genome shotgun (WGS) entry which is preliminary data.</text>
</comment>
<dbReference type="PROSITE" id="PS50921">
    <property type="entry name" value="ANTAR"/>
    <property type="match status" value="1"/>
</dbReference>
<evidence type="ECO:0000313" key="4">
    <source>
        <dbReference type="Proteomes" id="UP000193247"/>
    </source>
</evidence>
<reference evidence="3 4" key="1">
    <citation type="submission" date="2017-04" db="EMBL/GenBank/DDBJ databases">
        <title>The new phylogeny of genus Mycobacterium.</title>
        <authorList>
            <person name="Tortoli E."/>
            <person name="Trovato A."/>
            <person name="Cirillo D.M."/>
        </authorList>
    </citation>
    <scope>NUCLEOTIDE SEQUENCE [LARGE SCALE GENOMIC DNA]</scope>
    <source>
        <strain evidence="3 4">TBL 1200985</strain>
    </source>
</reference>
<feature type="domain" description="ANTAR" evidence="2">
    <location>
        <begin position="9"/>
        <end position="70"/>
    </location>
</feature>